<dbReference type="EMBL" id="JAHQIW010002308">
    <property type="protein sequence ID" value="KAJ1355025.1"/>
    <property type="molecule type" value="Genomic_DNA"/>
</dbReference>
<gene>
    <name evidence="2" type="ORF">KIN20_012141</name>
</gene>
<evidence type="ECO:0000313" key="2">
    <source>
        <dbReference type="EMBL" id="KAJ1355025.1"/>
    </source>
</evidence>
<evidence type="ECO:0000256" key="1">
    <source>
        <dbReference type="SAM" id="Phobius"/>
    </source>
</evidence>
<organism evidence="2 3">
    <name type="scientific">Parelaphostrongylus tenuis</name>
    <name type="common">Meningeal worm</name>
    <dbReference type="NCBI Taxonomy" id="148309"/>
    <lineage>
        <taxon>Eukaryota</taxon>
        <taxon>Metazoa</taxon>
        <taxon>Ecdysozoa</taxon>
        <taxon>Nematoda</taxon>
        <taxon>Chromadorea</taxon>
        <taxon>Rhabditida</taxon>
        <taxon>Rhabditina</taxon>
        <taxon>Rhabditomorpha</taxon>
        <taxon>Strongyloidea</taxon>
        <taxon>Metastrongylidae</taxon>
        <taxon>Parelaphostrongylus</taxon>
    </lineage>
</organism>
<comment type="caution">
    <text evidence="2">The sequence shown here is derived from an EMBL/GenBank/DDBJ whole genome shotgun (WGS) entry which is preliminary data.</text>
</comment>
<protein>
    <submittedName>
        <fullName evidence="2">Uncharacterized protein</fullName>
    </submittedName>
</protein>
<keyword evidence="3" id="KW-1185">Reference proteome</keyword>
<keyword evidence="1" id="KW-0472">Membrane</keyword>
<dbReference type="Proteomes" id="UP001196413">
    <property type="component" value="Unassembled WGS sequence"/>
</dbReference>
<keyword evidence="1" id="KW-0812">Transmembrane</keyword>
<evidence type="ECO:0000313" key="3">
    <source>
        <dbReference type="Proteomes" id="UP001196413"/>
    </source>
</evidence>
<keyword evidence="1" id="KW-1133">Transmembrane helix</keyword>
<reference evidence="2" key="1">
    <citation type="submission" date="2021-06" db="EMBL/GenBank/DDBJ databases">
        <title>Parelaphostrongylus tenuis whole genome reference sequence.</title>
        <authorList>
            <person name="Garwood T.J."/>
            <person name="Larsen P.A."/>
            <person name="Fountain-Jones N.M."/>
            <person name="Garbe J.R."/>
            <person name="Macchietto M.G."/>
            <person name="Kania S.A."/>
            <person name="Gerhold R.W."/>
            <person name="Richards J.E."/>
            <person name="Wolf T.M."/>
        </authorList>
    </citation>
    <scope>NUCLEOTIDE SEQUENCE</scope>
    <source>
        <strain evidence="2">MNPRO001-30</strain>
        <tissue evidence="2">Meninges</tissue>
    </source>
</reference>
<name>A0AAD5MBS4_PARTN</name>
<sequence>MTYQLLQIALHYWKCIHNITAPLKERLSKDFLLITFSSLLLAAVFSAGAPWLSGCDARRGAREAEPYRSPSSTLLGSADCEDGLTGREVLMAQFIPTIDVSATSLGSDPGKISCVMILYL</sequence>
<feature type="transmembrane region" description="Helical" evidence="1">
    <location>
        <begin position="31"/>
        <end position="52"/>
    </location>
</feature>
<accession>A0AAD5MBS4</accession>
<dbReference type="AlphaFoldDB" id="A0AAD5MBS4"/>
<proteinExistence type="predicted"/>